<evidence type="ECO:0000313" key="1">
    <source>
        <dbReference type="EMBL" id="AMK53523.1"/>
    </source>
</evidence>
<reference evidence="1 2" key="1">
    <citation type="journal article" date="2016" name="Gut Pathog.">
        <title>Whole genome sequencing of "Faecalibaculum rodentium" ALO17, isolated from C57BL/6J laboratory mouse feces.</title>
        <authorList>
            <person name="Lim S."/>
            <person name="Chang D.H."/>
            <person name="Ahn S."/>
            <person name="Kim B.C."/>
        </authorList>
    </citation>
    <scope>NUCLEOTIDE SEQUENCE [LARGE SCALE GENOMIC DNA]</scope>
    <source>
        <strain evidence="1 2">Alo17</strain>
    </source>
</reference>
<accession>A0A140DS96</accession>
<dbReference type="Proteomes" id="UP000069771">
    <property type="component" value="Chromosome"/>
</dbReference>
<dbReference type="EMBL" id="CP011391">
    <property type="protein sequence ID" value="AMK53523.1"/>
    <property type="molecule type" value="Genomic_DNA"/>
</dbReference>
<name>A0A140DS96_9FIRM</name>
<gene>
    <name evidence="1" type="ORF">AALO17_03890</name>
</gene>
<keyword evidence="2" id="KW-1185">Reference proteome</keyword>
<proteinExistence type="predicted"/>
<protein>
    <submittedName>
        <fullName evidence="1">Uncharacterized protein</fullName>
    </submittedName>
</protein>
<organism evidence="1 2">
    <name type="scientific">Faecalibaculum rodentium</name>
    <dbReference type="NCBI Taxonomy" id="1702221"/>
    <lineage>
        <taxon>Bacteria</taxon>
        <taxon>Bacillati</taxon>
        <taxon>Bacillota</taxon>
        <taxon>Erysipelotrichia</taxon>
        <taxon>Erysipelotrichales</taxon>
        <taxon>Erysipelotrichaceae</taxon>
        <taxon>Faecalibaculum</taxon>
    </lineage>
</organism>
<evidence type="ECO:0000313" key="2">
    <source>
        <dbReference type="Proteomes" id="UP000069771"/>
    </source>
</evidence>
<sequence>MQLSLYGELTGKSAGICPMKVLESKDAAGQMNGRMNE</sequence>
<dbReference type="AlphaFoldDB" id="A0A140DS96"/>
<dbReference type="KEGG" id="fro:AALO17_03890"/>